<dbReference type="InterPro" id="IPR038220">
    <property type="entry name" value="PHOX_C_sf"/>
</dbReference>
<gene>
    <name evidence="8" type="ORF">NIIDNTM18_22010</name>
</gene>
<keyword evidence="3" id="KW-0285">Flavoprotein</keyword>
<organism evidence="8 9">
    <name type="scientific">Mycolicibacterium litorale</name>
    <dbReference type="NCBI Taxonomy" id="758802"/>
    <lineage>
        <taxon>Bacteria</taxon>
        <taxon>Bacillati</taxon>
        <taxon>Actinomycetota</taxon>
        <taxon>Actinomycetes</taxon>
        <taxon>Mycobacteriales</taxon>
        <taxon>Mycobacteriaceae</taxon>
        <taxon>Mycolicibacterium</taxon>
    </lineage>
</organism>
<dbReference type="InterPro" id="IPR012941">
    <property type="entry name" value="Phe_hydrox_C_dim_dom"/>
</dbReference>
<comment type="cofactor">
    <cofactor evidence="1">
        <name>FAD</name>
        <dbReference type="ChEBI" id="CHEBI:57692"/>
    </cofactor>
</comment>
<dbReference type="RefSeq" id="WP_185295676.1">
    <property type="nucleotide sequence ID" value="NZ_AP023287.1"/>
</dbReference>
<comment type="similarity">
    <text evidence="2">Belongs to the PheA/TfdB FAD monooxygenase family.</text>
</comment>
<dbReference type="InterPro" id="IPR036188">
    <property type="entry name" value="FAD/NAD-bd_sf"/>
</dbReference>
<proteinExistence type="inferred from homology"/>
<dbReference type="PANTHER" id="PTHR43004">
    <property type="entry name" value="TRK SYSTEM POTASSIUM UPTAKE PROTEIN"/>
    <property type="match status" value="1"/>
</dbReference>
<dbReference type="EMBL" id="AP023287">
    <property type="protein sequence ID" value="BCI52923.1"/>
    <property type="molecule type" value="Genomic_DNA"/>
</dbReference>
<dbReference type="SUPFAM" id="SSF51905">
    <property type="entry name" value="FAD/NAD(P)-binding domain"/>
    <property type="match status" value="1"/>
</dbReference>
<sequence length="520" mass="55561">MITSTTDVLVAGGGPVGLVAACELARRGVAVRIVDKLAAPTDQSRAIAVHARSLDMFARMGILDELVATGVKSTGMKLLSKDTELCEVTFGGVDSAYPYSLLTPQTETERVLTQRLAGLGVAVDRGTELTGLTQDDRSARATLRHADGTEETLDARWLVGADGAHSTVRHLVGTRLQGSFRGERFILGDCDVDSDLGPESMYTIFSPQGPVITMPMRDGRNRLMAQIHDPQDTAVNLHPQQEELQRIIDERVGGIRIVRSHWLTCFEIHHGQVPRYRHGRVFLAGDAAHIHSPAGGQGMNTGMQDAFNLAWKLAMVIRGDGGQTLLDSYHAERHPVAEQVISFSARLTQAGTLHGGARVVRDAVLRTIGRIPAVGQKMAAVVEEVGIGYGSSPAVLDRRPRHADLVAGQHFPHVADAGLQKQLTGWCHGADTGHTILTVTEGAPAPAAGPAGQTQVLVTADDTPVGGYDAVIADPRARVATRFGLRDGGRIVVRPDGYIGAVTALDDQRSVADYFALIAR</sequence>
<evidence type="ECO:0000256" key="3">
    <source>
        <dbReference type="ARBA" id="ARBA00022630"/>
    </source>
</evidence>
<accession>A0A6S6NZJ7</accession>
<evidence type="ECO:0000313" key="9">
    <source>
        <dbReference type="Proteomes" id="UP000515734"/>
    </source>
</evidence>
<dbReference type="InterPro" id="IPR002938">
    <property type="entry name" value="FAD-bd"/>
</dbReference>
<dbReference type="Pfam" id="PF07976">
    <property type="entry name" value="Phe_hydrox_dim"/>
    <property type="match status" value="1"/>
</dbReference>
<dbReference type="Pfam" id="PF01494">
    <property type="entry name" value="FAD_binding_3"/>
    <property type="match status" value="1"/>
</dbReference>
<dbReference type="InterPro" id="IPR050641">
    <property type="entry name" value="RIFMO-like"/>
</dbReference>
<reference evidence="8 9" key="1">
    <citation type="submission" date="2020-07" db="EMBL/GenBank/DDBJ databases">
        <title>Complete genome sequence of Mycolicibacterium litorale like strain isolated from cardiac implantable electronic device infection.</title>
        <authorList>
            <person name="Fukano H."/>
            <person name="Miyama H."/>
            <person name="Hoshino Y."/>
        </authorList>
    </citation>
    <scope>NUCLEOTIDE SEQUENCE [LARGE SCALE GENOMIC DNA]</scope>
    <source>
        <strain evidence="8 9">NIIDNTM18</strain>
    </source>
</reference>
<name>A0A6S6NZJ7_9MYCO</name>
<dbReference type="Proteomes" id="UP000515734">
    <property type="component" value="Chromosome"/>
</dbReference>
<evidence type="ECO:0000259" key="6">
    <source>
        <dbReference type="Pfam" id="PF01494"/>
    </source>
</evidence>
<evidence type="ECO:0000256" key="4">
    <source>
        <dbReference type="ARBA" id="ARBA00022827"/>
    </source>
</evidence>
<feature type="domain" description="Phenol hydroxylase-like C-terminal dimerisation" evidence="7">
    <location>
        <begin position="486"/>
        <end position="516"/>
    </location>
</feature>
<evidence type="ECO:0000256" key="2">
    <source>
        <dbReference type="ARBA" id="ARBA00007801"/>
    </source>
</evidence>
<dbReference type="GO" id="GO:0071949">
    <property type="term" value="F:FAD binding"/>
    <property type="evidence" value="ECO:0007669"/>
    <property type="project" value="InterPro"/>
</dbReference>
<keyword evidence="5" id="KW-0560">Oxidoreductase</keyword>
<evidence type="ECO:0000313" key="8">
    <source>
        <dbReference type="EMBL" id="BCI52923.1"/>
    </source>
</evidence>
<keyword evidence="4" id="KW-0274">FAD</keyword>
<dbReference type="PRINTS" id="PR00420">
    <property type="entry name" value="RNGMNOXGNASE"/>
</dbReference>
<evidence type="ECO:0000259" key="7">
    <source>
        <dbReference type="Pfam" id="PF07976"/>
    </source>
</evidence>
<dbReference type="PANTHER" id="PTHR43004:SF19">
    <property type="entry name" value="BINDING MONOOXYGENASE, PUTATIVE (JCVI)-RELATED"/>
    <property type="match status" value="1"/>
</dbReference>
<evidence type="ECO:0000256" key="5">
    <source>
        <dbReference type="ARBA" id="ARBA00023002"/>
    </source>
</evidence>
<dbReference type="SUPFAM" id="SSF52833">
    <property type="entry name" value="Thioredoxin-like"/>
    <property type="match status" value="1"/>
</dbReference>
<dbReference type="Gene3D" id="3.40.30.20">
    <property type="match status" value="1"/>
</dbReference>
<dbReference type="Gene3D" id="3.30.70.2450">
    <property type="match status" value="1"/>
</dbReference>
<dbReference type="Gene3D" id="3.50.50.60">
    <property type="entry name" value="FAD/NAD(P)-binding domain"/>
    <property type="match status" value="1"/>
</dbReference>
<dbReference type="InterPro" id="IPR036249">
    <property type="entry name" value="Thioredoxin-like_sf"/>
</dbReference>
<feature type="domain" description="FAD-binding" evidence="6">
    <location>
        <begin position="6"/>
        <end position="344"/>
    </location>
</feature>
<dbReference type="AlphaFoldDB" id="A0A6S6NZJ7"/>
<evidence type="ECO:0000256" key="1">
    <source>
        <dbReference type="ARBA" id="ARBA00001974"/>
    </source>
</evidence>
<dbReference type="GO" id="GO:0016709">
    <property type="term" value="F:oxidoreductase activity, acting on paired donors, with incorporation or reduction of molecular oxygen, NAD(P)H as one donor, and incorporation of one atom of oxygen"/>
    <property type="evidence" value="ECO:0007669"/>
    <property type="project" value="UniProtKB-ARBA"/>
</dbReference>
<protein>
    <submittedName>
        <fullName evidence="8">Oxygenase</fullName>
    </submittedName>
</protein>